<dbReference type="PRINTS" id="PR00926">
    <property type="entry name" value="MITOCARRIER"/>
</dbReference>
<dbReference type="InterPro" id="IPR017441">
    <property type="entry name" value="Protein_kinase_ATP_BS"/>
</dbReference>
<keyword evidence="18" id="KW-1133">Transmembrane helix</keyword>
<dbReference type="InterPro" id="IPR036181">
    <property type="entry name" value="MIT_dom_sf"/>
</dbReference>
<dbReference type="InterPro" id="IPR007330">
    <property type="entry name" value="MIT_dom"/>
</dbReference>
<dbReference type="PROSITE" id="PS00107">
    <property type="entry name" value="PROTEIN_KINASE_ATP"/>
    <property type="match status" value="1"/>
</dbReference>
<evidence type="ECO:0000256" key="13">
    <source>
        <dbReference type="ARBA" id="ARBA00023136"/>
    </source>
</evidence>
<keyword evidence="11" id="KW-0418">Kinase</keyword>
<reference evidence="20" key="2">
    <citation type="submission" date="2020-05" db="UniProtKB">
        <authorList>
            <consortium name="EnsemblMetazoa"/>
        </authorList>
    </citation>
    <scope>IDENTIFICATION</scope>
    <source>
        <strain evidence="20">FAR1</strain>
    </source>
</reference>
<evidence type="ECO:0000256" key="15">
    <source>
        <dbReference type="PROSITE-ProRule" id="PRU00282"/>
    </source>
</evidence>
<evidence type="ECO:0000256" key="18">
    <source>
        <dbReference type="SAM" id="Phobius"/>
    </source>
</evidence>
<dbReference type="SUPFAM" id="SSF56112">
    <property type="entry name" value="Protein kinase-like (PK-like)"/>
    <property type="match status" value="1"/>
</dbReference>
<dbReference type="GO" id="GO:0004674">
    <property type="term" value="F:protein serine/threonine kinase activity"/>
    <property type="evidence" value="ECO:0007669"/>
    <property type="project" value="UniProtKB-KW"/>
</dbReference>
<keyword evidence="6" id="KW-0723">Serine/threonine-protein kinase</keyword>
<evidence type="ECO:0000313" key="20">
    <source>
        <dbReference type="EnsemblMetazoa" id="AFAF002162-PA"/>
    </source>
</evidence>
<feature type="transmembrane region" description="Helical" evidence="18">
    <location>
        <begin position="168"/>
        <end position="185"/>
    </location>
</feature>
<evidence type="ECO:0000256" key="10">
    <source>
        <dbReference type="ARBA" id="ARBA00022741"/>
    </source>
</evidence>
<feature type="repeat" description="Solcar" evidence="15">
    <location>
        <begin position="391"/>
        <end position="477"/>
    </location>
</feature>
<dbReference type="Gene3D" id="1.50.40.10">
    <property type="entry name" value="Mitochondrial carrier domain"/>
    <property type="match status" value="1"/>
</dbReference>
<evidence type="ECO:0000256" key="5">
    <source>
        <dbReference type="ARBA" id="ARBA00022448"/>
    </source>
</evidence>
<comment type="subunit">
    <text evidence="3">Homodimer.</text>
</comment>
<evidence type="ECO:0000256" key="16">
    <source>
        <dbReference type="PROSITE-ProRule" id="PRU10141"/>
    </source>
</evidence>
<feature type="compositionally biased region" description="Basic and acidic residues" evidence="17">
    <location>
        <begin position="962"/>
        <end position="973"/>
    </location>
</feature>
<dbReference type="Pfam" id="PF04212">
    <property type="entry name" value="MIT"/>
    <property type="match status" value="2"/>
</dbReference>
<evidence type="ECO:0000256" key="4">
    <source>
        <dbReference type="ARBA" id="ARBA00021644"/>
    </source>
</evidence>
<dbReference type="AlphaFoldDB" id="A0A182Q361"/>
<dbReference type="SUPFAM" id="SSF103506">
    <property type="entry name" value="Mitochondrial carrier"/>
    <property type="match status" value="1"/>
</dbReference>
<dbReference type="InterPro" id="IPR018108">
    <property type="entry name" value="MCP_transmembrane"/>
</dbReference>
<feature type="domain" description="Protein kinase" evidence="19">
    <location>
        <begin position="622"/>
        <end position="878"/>
    </location>
</feature>
<evidence type="ECO:0000256" key="17">
    <source>
        <dbReference type="SAM" id="MobiDB-lite"/>
    </source>
</evidence>
<dbReference type="FunFam" id="1.10.510.10:FF:000804">
    <property type="entry name" value="Blast:Serine/threonine-protein kinase ULK3"/>
    <property type="match status" value="1"/>
</dbReference>
<feature type="region of interest" description="Disordered" evidence="17">
    <location>
        <begin position="957"/>
        <end position="996"/>
    </location>
</feature>
<evidence type="ECO:0000256" key="12">
    <source>
        <dbReference type="ARBA" id="ARBA00022840"/>
    </source>
</evidence>
<dbReference type="VEuPathDB" id="VectorBase:AFAF002162"/>
<feature type="binding site" evidence="16">
    <location>
        <position position="651"/>
    </location>
    <ligand>
        <name>ATP</name>
        <dbReference type="ChEBI" id="CHEBI:30616"/>
    </ligand>
</feature>
<sequence>MATTATTTTAAATTATTATTTVHACEQADSDSSYSLRTPKRNYGGVVFDSQLERHRAARPYTAPYEKFERSPTEVGGGVEEMGGGGGGERCAGVTFALRPDVALVVMSAGCIRNHDPMTSSSQANCHDRLHGDLELKNILQPFLFLPVQQLKPASTTMQKLKMFVSRNLVTIVMIPSLIGLHWAWDSLQHNKALVSDEERKDLPVVIHQRLATGREPPSSRNPETSGLIERAIDGEGGSSSACVRLHSGCELVPVRPHVVSTPWPVANAVRDMSASDRQAAEPVTVPRATNLNNRDVVLTSLIAGATAGALAKTTIAPLDRTKINFQINKDVPYTFRAALGFLRNTYVREGFLALWRGNSATMARIIPYSAIQFTAHEQWKKILQVDLHSDTEVRRFLAGALAGITSQSLTYPLDLARARMAVTDKYSGYKTLREVFVKIWQCEGPRTLYRGYWATILGVIPYAGTSFFTYDTLKNEYYKRTGDKSPNTVISLTFGAVAGVIGQSSSYPLDIVRRRMQTTGVTAQCADQYLTIGRTLIKIYREEGLIGGFYKGLSMNWIKGPIAVGISFATYDHIKHLLREVIHVRGSRDSSAGNGSEQTRNVAFPSRNAIETMSEAKITEYKLLERLGSGTYAIVYRAMKKTTKEILAVKVMAKSKLSSTALDNIISEISLLKRLKHPHIVEMRDFLWDEQNIYILMEYCNAGNLSAYIKLHRTLDEGTCKRFLQQLALALRYMRQHDVSHLDLKPANLLLTKETGTYVLKVGDFGFAQRLKLNQENTAVKGSPLYMAPEILLNSSYGPEADLWSVGVILYECLFGAAPYSSHTLHELAGRIHRNDPITIPARPPITADCRQLLTSLLQRDPARRITFDKFFDDPYLDLAHVPCEENLEKAIALINRAIEQEREQAYGAAYRAYCQGLQYFVPITRAEQDLTKRQLLRQRVLTYLNRAEALKRLITTDASKPPDDRSERDAVAEGTAPCAPGVTPNPAPTVPASGGGIAELARTFPAVAEGLQIGRRADADASVNRLDEALHGYTTALGLLIPMLHQDTVTVAQKQLLRARIVHWMEEAEQIKSIRSAQIMQEMESTEANHYGCCLQ</sequence>
<dbReference type="GO" id="GO:0055085">
    <property type="term" value="P:transmembrane transport"/>
    <property type="evidence" value="ECO:0007669"/>
    <property type="project" value="InterPro"/>
</dbReference>
<dbReference type="InterPro" id="IPR008271">
    <property type="entry name" value="Ser/Thr_kinase_AS"/>
</dbReference>
<keyword evidence="12 16" id="KW-0067">ATP-binding</keyword>
<keyword evidence="21" id="KW-1185">Reference proteome</keyword>
<dbReference type="EnsemblMetazoa" id="AFAF002162-RA">
    <property type="protein sequence ID" value="AFAF002162-PA"/>
    <property type="gene ID" value="AFAF002162"/>
</dbReference>
<dbReference type="Gene3D" id="1.20.58.80">
    <property type="entry name" value="Phosphotransferase system, lactose/cellobiose-type IIA subunit"/>
    <property type="match status" value="2"/>
</dbReference>
<dbReference type="InterPro" id="IPR000719">
    <property type="entry name" value="Prot_kinase_dom"/>
</dbReference>
<accession>A0A182Q361</accession>
<dbReference type="STRING" id="69004.A0A182Q361"/>
<dbReference type="PROSITE" id="PS50920">
    <property type="entry name" value="SOLCAR"/>
    <property type="match status" value="3"/>
</dbReference>
<dbReference type="InterPro" id="IPR023395">
    <property type="entry name" value="MCP_dom_sf"/>
</dbReference>
<dbReference type="PROSITE" id="PS00108">
    <property type="entry name" value="PROTEIN_KINASE_ST"/>
    <property type="match status" value="1"/>
</dbReference>
<dbReference type="SUPFAM" id="SSF116846">
    <property type="entry name" value="MIT domain"/>
    <property type="match status" value="2"/>
</dbReference>
<dbReference type="Pfam" id="PF00153">
    <property type="entry name" value="Mito_carr"/>
    <property type="match status" value="3"/>
</dbReference>
<protein>
    <recommendedName>
        <fullName evidence="4">Serine/threonine-protein kinase ULK3</fullName>
    </recommendedName>
    <alternativeName>
        <fullName evidence="14">Unc-51-like kinase 3</fullName>
    </alternativeName>
</protein>
<organism evidence="20 21">
    <name type="scientific">Anopheles farauti</name>
    <dbReference type="NCBI Taxonomy" id="69004"/>
    <lineage>
        <taxon>Eukaryota</taxon>
        <taxon>Metazoa</taxon>
        <taxon>Ecdysozoa</taxon>
        <taxon>Arthropoda</taxon>
        <taxon>Hexapoda</taxon>
        <taxon>Insecta</taxon>
        <taxon>Pterygota</taxon>
        <taxon>Neoptera</taxon>
        <taxon>Endopterygota</taxon>
        <taxon>Diptera</taxon>
        <taxon>Nematocera</taxon>
        <taxon>Culicoidea</taxon>
        <taxon>Culicidae</taxon>
        <taxon>Anophelinae</taxon>
        <taxon>Anopheles</taxon>
    </lineage>
</organism>
<reference evidence="21" key="1">
    <citation type="submission" date="2014-01" db="EMBL/GenBank/DDBJ databases">
        <title>The Genome Sequence of Anopheles farauti FAR1 (V2).</title>
        <authorList>
            <consortium name="The Broad Institute Genomics Platform"/>
            <person name="Neafsey D.E."/>
            <person name="Besansky N."/>
            <person name="Howell P."/>
            <person name="Walton C."/>
            <person name="Young S.K."/>
            <person name="Zeng Q."/>
            <person name="Gargeya S."/>
            <person name="Fitzgerald M."/>
            <person name="Haas B."/>
            <person name="Abouelleil A."/>
            <person name="Allen A.W."/>
            <person name="Alvarado L."/>
            <person name="Arachchi H.M."/>
            <person name="Berlin A.M."/>
            <person name="Chapman S.B."/>
            <person name="Gainer-Dewar J."/>
            <person name="Goldberg J."/>
            <person name="Griggs A."/>
            <person name="Gujja S."/>
            <person name="Hansen M."/>
            <person name="Howarth C."/>
            <person name="Imamovic A."/>
            <person name="Ireland A."/>
            <person name="Larimer J."/>
            <person name="McCowan C."/>
            <person name="Murphy C."/>
            <person name="Pearson M."/>
            <person name="Poon T.W."/>
            <person name="Priest M."/>
            <person name="Roberts A."/>
            <person name="Saif S."/>
            <person name="Shea T."/>
            <person name="Sisk P."/>
            <person name="Sykes S."/>
            <person name="Wortman J."/>
            <person name="Nusbaum C."/>
            <person name="Birren B."/>
        </authorList>
    </citation>
    <scope>NUCLEOTIDE SEQUENCE [LARGE SCALE GENOMIC DNA]</scope>
    <source>
        <strain evidence="21">FAR1</strain>
    </source>
</reference>
<evidence type="ECO:0000256" key="14">
    <source>
        <dbReference type="ARBA" id="ARBA00032242"/>
    </source>
</evidence>
<dbReference type="EMBL" id="AXCN02001352">
    <property type="status" value="NOT_ANNOTATED_CDS"/>
    <property type="molecule type" value="Genomic_DNA"/>
</dbReference>
<evidence type="ECO:0000256" key="3">
    <source>
        <dbReference type="ARBA" id="ARBA00011738"/>
    </source>
</evidence>
<comment type="similarity">
    <text evidence="2">Belongs to the mitochondrial carrier (TC 2.A.29) family.</text>
</comment>
<dbReference type="InterPro" id="IPR002067">
    <property type="entry name" value="MCP"/>
</dbReference>
<keyword evidence="13 15" id="KW-0472">Membrane</keyword>
<evidence type="ECO:0000256" key="6">
    <source>
        <dbReference type="ARBA" id="ARBA00022527"/>
    </source>
</evidence>
<feature type="repeat" description="Solcar" evidence="15">
    <location>
        <begin position="487"/>
        <end position="578"/>
    </location>
</feature>
<evidence type="ECO:0000256" key="7">
    <source>
        <dbReference type="ARBA" id="ARBA00022679"/>
    </source>
</evidence>
<dbReference type="FunFam" id="3.30.200.20:FF:000042">
    <property type="entry name" value="Aurora kinase A"/>
    <property type="match status" value="1"/>
</dbReference>
<evidence type="ECO:0000313" key="21">
    <source>
        <dbReference type="Proteomes" id="UP000075886"/>
    </source>
</evidence>
<dbReference type="SMART" id="SM00745">
    <property type="entry name" value="MIT"/>
    <property type="match status" value="2"/>
</dbReference>
<dbReference type="GO" id="GO:0016020">
    <property type="term" value="C:membrane"/>
    <property type="evidence" value="ECO:0007669"/>
    <property type="project" value="UniProtKB-SubCell"/>
</dbReference>
<dbReference type="GO" id="GO:0005524">
    <property type="term" value="F:ATP binding"/>
    <property type="evidence" value="ECO:0007669"/>
    <property type="project" value="UniProtKB-UniRule"/>
</dbReference>
<keyword evidence="10 16" id="KW-0547">Nucleotide-binding</keyword>
<feature type="repeat" description="Solcar" evidence="15">
    <location>
        <begin position="296"/>
        <end position="383"/>
    </location>
</feature>
<evidence type="ECO:0000256" key="8">
    <source>
        <dbReference type="ARBA" id="ARBA00022692"/>
    </source>
</evidence>
<dbReference type="InterPro" id="IPR011009">
    <property type="entry name" value="Kinase-like_dom_sf"/>
</dbReference>
<dbReference type="PROSITE" id="PS50011">
    <property type="entry name" value="PROTEIN_KINASE_DOM"/>
    <property type="match status" value="1"/>
</dbReference>
<keyword evidence="7" id="KW-0808">Transferase</keyword>
<evidence type="ECO:0000256" key="9">
    <source>
        <dbReference type="ARBA" id="ARBA00022737"/>
    </source>
</evidence>
<dbReference type="Gene3D" id="1.10.510.10">
    <property type="entry name" value="Transferase(Phosphotransferase) domain 1"/>
    <property type="match status" value="1"/>
</dbReference>
<dbReference type="PANTHER" id="PTHR24089">
    <property type="entry name" value="SOLUTE CARRIER FAMILY 25"/>
    <property type="match status" value="1"/>
</dbReference>
<comment type="subcellular location">
    <subcellularLocation>
        <location evidence="1">Membrane</location>
        <topology evidence="1">Multi-pass membrane protein</topology>
    </subcellularLocation>
</comment>
<proteinExistence type="inferred from homology"/>
<evidence type="ECO:0000256" key="11">
    <source>
        <dbReference type="ARBA" id="ARBA00022777"/>
    </source>
</evidence>
<keyword evidence="9" id="KW-0677">Repeat</keyword>
<dbReference type="SMART" id="SM00220">
    <property type="entry name" value="S_TKc"/>
    <property type="match status" value="1"/>
</dbReference>
<keyword evidence="5" id="KW-0813">Transport</keyword>
<dbReference type="Gene3D" id="3.30.200.20">
    <property type="entry name" value="Phosphorylase Kinase, domain 1"/>
    <property type="match status" value="1"/>
</dbReference>
<name>A0A182Q361_9DIPT</name>
<evidence type="ECO:0000256" key="1">
    <source>
        <dbReference type="ARBA" id="ARBA00004141"/>
    </source>
</evidence>
<dbReference type="Pfam" id="PF00069">
    <property type="entry name" value="Pkinase"/>
    <property type="match status" value="1"/>
</dbReference>
<dbReference type="Proteomes" id="UP000075886">
    <property type="component" value="Unassembled WGS sequence"/>
</dbReference>
<evidence type="ECO:0000256" key="2">
    <source>
        <dbReference type="ARBA" id="ARBA00006375"/>
    </source>
</evidence>
<evidence type="ECO:0000259" key="19">
    <source>
        <dbReference type="PROSITE" id="PS50011"/>
    </source>
</evidence>
<keyword evidence="8 15" id="KW-0812">Transmembrane</keyword>